<organism evidence="3 4">
    <name type="scientific">Evansella tamaricis</name>
    <dbReference type="NCBI Taxonomy" id="2069301"/>
    <lineage>
        <taxon>Bacteria</taxon>
        <taxon>Bacillati</taxon>
        <taxon>Bacillota</taxon>
        <taxon>Bacilli</taxon>
        <taxon>Bacillales</taxon>
        <taxon>Bacillaceae</taxon>
        <taxon>Evansella</taxon>
    </lineage>
</organism>
<evidence type="ECO:0000313" key="4">
    <source>
        <dbReference type="Proteomes" id="UP000784880"/>
    </source>
</evidence>
<feature type="compositionally biased region" description="Acidic residues" evidence="1">
    <location>
        <begin position="41"/>
        <end position="57"/>
    </location>
</feature>
<keyword evidence="4" id="KW-1185">Reference proteome</keyword>
<evidence type="ECO:0000256" key="2">
    <source>
        <dbReference type="SAM" id="SignalP"/>
    </source>
</evidence>
<feature type="signal peptide" evidence="2">
    <location>
        <begin position="1"/>
        <end position="21"/>
    </location>
</feature>
<dbReference type="PANTHER" id="PTHR43649">
    <property type="entry name" value="ARABINOSE-BINDING PROTEIN-RELATED"/>
    <property type="match status" value="1"/>
</dbReference>
<dbReference type="EMBL" id="JAHQCS010000173">
    <property type="protein sequence ID" value="MBU9714317.1"/>
    <property type="molecule type" value="Genomic_DNA"/>
</dbReference>
<sequence length="461" mass="50691">MFKKTLTMLLLILFVSIFALTACGSDDETDATDDAQGTSDNDTEEVDDGTDEDGDDGDGVKEEVTIDFMHLWPAGISAGQNRIVNEIIDQFQDEYPHIKVEQEVLENEQYKTKLQVVSSSNQLPDVGMTWAAGFMEPYVQGNLFSPLDDILDDPFRSSFVSGTLEAYSVDGVNYAFPLELNIAPIYYNKGIFAEHGLDVPETYDEFLNVVETLADNGVAPIALGNRDRWTGSLWYMYLADRIGGESALNSAIDRSGSFENPALIQAAEETQKLVNMDAFNRGFNGLSNDEAKSEFLNETAAMYLMGSWELPNFTTNEDIPQEFRDNVGFFKFPTIEGGEGDLDSWVGGPGVGLFVAENSEVKEEAKLFVKYFVEKWGEQSVTGAGVIPGTAVDTSSIDLPQLYIDVLNELGNASNITLFADVQMSPGVAEVHLNMIQSLFGNDATPEDFAKTHEEALAEEE</sequence>
<protein>
    <submittedName>
        <fullName evidence="3">Extracellular solute-binding protein</fullName>
    </submittedName>
</protein>
<dbReference type="Proteomes" id="UP000784880">
    <property type="component" value="Unassembled WGS sequence"/>
</dbReference>
<reference evidence="3 4" key="1">
    <citation type="submission" date="2021-06" db="EMBL/GenBank/DDBJ databases">
        <title>Bacillus sp. RD4P76, an endophyte from a halophyte.</title>
        <authorList>
            <person name="Sun J.-Q."/>
        </authorList>
    </citation>
    <scope>NUCLEOTIDE SEQUENCE [LARGE SCALE GENOMIC DNA]</scope>
    <source>
        <strain evidence="3 4">CGMCC 1.15917</strain>
    </source>
</reference>
<evidence type="ECO:0000256" key="1">
    <source>
        <dbReference type="SAM" id="MobiDB-lite"/>
    </source>
</evidence>
<name>A0ABS6JKW4_9BACI</name>
<proteinExistence type="predicted"/>
<dbReference type="RefSeq" id="WP_217068787.1">
    <property type="nucleotide sequence ID" value="NZ_JAHQCS010000173.1"/>
</dbReference>
<dbReference type="PANTHER" id="PTHR43649:SF14">
    <property type="entry name" value="BLR3389 PROTEIN"/>
    <property type="match status" value="1"/>
</dbReference>
<dbReference type="Pfam" id="PF01547">
    <property type="entry name" value="SBP_bac_1"/>
    <property type="match status" value="1"/>
</dbReference>
<feature type="region of interest" description="Disordered" evidence="1">
    <location>
        <begin position="28"/>
        <end position="60"/>
    </location>
</feature>
<comment type="caution">
    <text evidence="3">The sequence shown here is derived from an EMBL/GenBank/DDBJ whole genome shotgun (WGS) entry which is preliminary data.</text>
</comment>
<accession>A0ABS6JKW4</accession>
<evidence type="ECO:0000313" key="3">
    <source>
        <dbReference type="EMBL" id="MBU9714317.1"/>
    </source>
</evidence>
<feature type="chain" id="PRO_5047016303" evidence="2">
    <location>
        <begin position="22"/>
        <end position="461"/>
    </location>
</feature>
<dbReference type="InterPro" id="IPR050490">
    <property type="entry name" value="Bact_solute-bd_prot1"/>
</dbReference>
<dbReference type="InterPro" id="IPR006059">
    <property type="entry name" value="SBP"/>
</dbReference>
<gene>
    <name evidence="3" type="ORF">KS419_21485</name>
</gene>
<keyword evidence="2" id="KW-0732">Signal</keyword>
<dbReference type="PROSITE" id="PS51257">
    <property type="entry name" value="PROKAR_LIPOPROTEIN"/>
    <property type="match status" value="1"/>
</dbReference>